<comment type="caution">
    <text evidence="1">The sequence shown here is derived from an EMBL/GenBank/DDBJ whole genome shotgun (WGS) entry which is preliminary data.</text>
</comment>
<sequence>MRGKRVSSHNWNPSAFSAKTKFDNIVIIDVDSDTCESVVVLDVPESVKQRFRGSRIIPFYDVFSIDDDDEDADLPGPSGAAGGSDGLDRDSIPTRRNSLDFDADVDDCCIVPDRWSTSESSEFDNHQSSEHNIGRRFGLGPDLEEDASGNDLSDCEVMGDSSSDIRQQWEEAFLKRQHDCSDGQFGLGDGARGSTIHHDGGINKDSHFLVGPCALILKMPLSGNHFRDIFRMYNFFDQQPCKADPGQFSKGTFCPGEGIESSHDAAGTADRDSHSAGNENPSCNGEYSRKNQGPQESFSAFDQVKVDKECNHVTACFNDEDQCHRSNPCSDDLNQEENVDGKESAPGNSHLDEPEAVISEEADAPTNSSVLHRVEQDVLHENQGTSADELPKKSVEQMKEAESVHEAAFIAQSCGEKNSSDCQDTSTAPAINDDLINGREKLKESSEYKRAIEEELASRQLQIRLQIIFSASFAHAEEGQRLRRKKRAKTLRKQDMERRQKQRLDEIREMQKKVHDAYKKALLKSHPDRTSTKDICQQVEAEEKFKLISRMKEKFQFS</sequence>
<organism evidence="1 2">
    <name type="scientific">Melastoma candidum</name>
    <dbReference type="NCBI Taxonomy" id="119954"/>
    <lineage>
        <taxon>Eukaryota</taxon>
        <taxon>Viridiplantae</taxon>
        <taxon>Streptophyta</taxon>
        <taxon>Embryophyta</taxon>
        <taxon>Tracheophyta</taxon>
        <taxon>Spermatophyta</taxon>
        <taxon>Magnoliopsida</taxon>
        <taxon>eudicotyledons</taxon>
        <taxon>Gunneridae</taxon>
        <taxon>Pentapetalae</taxon>
        <taxon>rosids</taxon>
        <taxon>malvids</taxon>
        <taxon>Myrtales</taxon>
        <taxon>Melastomataceae</taxon>
        <taxon>Melastomatoideae</taxon>
        <taxon>Melastomateae</taxon>
        <taxon>Melastoma</taxon>
    </lineage>
</organism>
<name>A0ACB9RUZ4_9MYRT</name>
<dbReference type="Proteomes" id="UP001057402">
    <property type="component" value="Chromosome 3"/>
</dbReference>
<evidence type="ECO:0000313" key="2">
    <source>
        <dbReference type="Proteomes" id="UP001057402"/>
    </source>
</evidence>
<protein>
    <submittedName>
        <fullName evidence="1">Uncharacterized protein</fullName>
    </submittedName>
</protein>
<keyword evidence="2" id="KW-1185">Reference proteome</keyword>
<reference evidence="2" key="1">
    <citation type="journal article" date="2023" name="Front. Plant Sci.">
        <title>Chromosomal-level genome assembly of Melastoma candidum provides insights into trichome evolution.</title>
        <authorList>
            <person name="Zhong Y."/>
            <person name="Wu W."/>
            <person name="Sun C."/>
            <person name="Zou P."/>
            <person name="Liu Y."/>
            <person name="Dai S."/>
            <person name="Zhou R."/>
        </authorList>
    </citation>
    <scope>NUCLEOTIDE SEQUENCE [LARGE SCALE GENOMIC DNA]</scope>
</reference>
<accession>A0ACB9RUZ4</accession>
<dbReference type="EMBL" id="CM042882">
    <property type="protein sequence ID" value="KAI4381394.1"/>
    <property type="molecule type" value="Genomic_DNA"/>
</dbReference>
<proteinExistence type="predicted"/>
<evidence type="ECO:0000313" key="1">
    <source>
        <dbReference type="EMBL" id="KAI4381394.1"/>
    </source>
</evidence>
<gene>
    <name evidence="1" type="ORF">MLD38_007466</name>
</gene>